<dbReference type="InterPro" id="IPR019734">
    <property type="entry name" value="TPR_rpt"/>
</dbReference>
<comment type="caution">
    <text evidence="5">The sequence shown here is derived from an EMBL/GenBank/DDBJ whole genome shotgun (WGS) entry which is preliminary data.</text>
</comment>
<sequence>MLAIGVLGGLEIRKLGREVTVPGRNGPWLLAGLALGGGRPVSEHQLTEWVWGPSGASVGALRTGISRIRTWLRDRMSLPGAIELTPQGYRLDLARVRLDAARFTELAEAAAAERDAERRLGLLQRALAEWRGPVLLGAPERLRDCPEAHRLDTAQLTCVLDVADLALALDRPQDAVDHVVRLAGRHPYDERLHARLITVLGASGRRAQALRWFEATRKRLADELGVDPSPELRDAHAALLAEEARAAGRKPARPAVPNMLPPDVTDYTGREEIRRELRRHLCDPGRNTVAIAAIAGMGGVGKTALALHLAYELRAEFPDGQLYMDLHGTGTQTEPVDPAEVLSRFLRILGVGGDSIPPTLDERAELFRTQMADRKALIILDNAADTAHVMPVLPGSPSCAVVVTSRRPLGSLTGARQVDLDVLSPAQATTLLERIVGEERLARDPAAAQELPSLCGYLPLALCIAGARLAVKRHWTATTLVSLLSDERRRLDEFAYGPLHVRAVFALSYQGLEPDEQRAFRRLGLIEATSFASWAAAALLDVDVPEADKLLETLVDAQLLQVAATDSTGRTRYLFHDLVRLFSRETGEAEDSAQARRDAVERLLSCLLSVSRQAYSVLYGGEHQIVRGSPRRPRLPADYVEELVADPVEWFETERLTIVDAVHLAASTGHEELCWDLACTTAIFFSLLKYLDDQHTMLETGYAAAERAGDVRGMAAVLQRRGMLHVDKALYDLGRADYDRSLELFRQAGDVHGQGIARTYLAMVDRFVGHFDQAMSRYEQALDELRAAGDLGTEAFVLRNIAQIHLDQDRLQLARTNFEAALAIYEPLDTPRGLAQTLYWLGSLDLREKRYDEARDAFTRTMAGARTIGDRVGESLALHGLGESSMRQGLLEEAEVVLTQAVDIARSLKSRLIQARVRTSLGELYHVAGRPTEAAAQLETAVEIARTIGTKPIETRAADLLNEVRGSTA</sequence>
<organism evidence="5 6">
    <name type="scientific">Nonomuraea fuscirosea</name>
    <dbReference type="NCBI Taxonomy" id="1291556"/>
    <lineage>
        <taxon>Bacteria</taxon>
        <taxon>Bacillati</taxon>
        <taxon>Actinomycetota</taxon>
        <taxon>Actinomycetes</taxon>
        <taxon>Streptosporangiales</taxon>
        <taxon>Streptosporangiaceae</taxon>
        <taxon>Nonomuraea</taxon>
    </lineage>
</organism>
<dbReference type="PANTHER" id="PTHR35807">
    <property type="entry name" value="TRANSCRIPTIONAL REGULATOR REDD-RELATED"/>
    <property type="match status" value="1"/>
</dbReference>
<dbReference type="GO" id="GO:0043531">
    <property type="term" value="F:ADP binding"/>
    <property type="evidence" value="ECO:0007669"/>
    <property type="project" value="InterPro"/>
</dbReference>
<dbReference type="Pfam" id="PF03704">
    <property type="entry name" value="BTAD"/>
    <property type="match status" value="1"/>
</dbReference>
<dbReference type="Proteomes" id="UP000238312">
    <property type="component" value="Unassembled WGS sequence"/>
</dbReference>
<evidence type="ECO:0000313" key="5">
    <source>
        <dbReference type="EMBL" id="PRX64879.1"/>
    </source>
</evidence>
<dbReference type="Pfam" id="PF00931">
    <property type="entry name" value="NB-ARC"/>
    <property type="match status" value="1"/>
</dbReference>
<dbReference type="AlphaFoldDB" id="A0A2T0MZU0"/>
<dbReference type="SUPFAM" id="SSF46894">
    <property type="entry name" value="C-terminal effector domain of the bipartite response regulators"/>
    <property type="match status" value="1"/>
</dbReference>
<evidence type="ECO:0000259" key="4">
    <source>
        <dbReference type="SMART" id="SM01043"/>
    </source>
</evidence>
<dbReference type="InterPro" id="IPR011990">
    <property type="entry name" value="TPR-like_helical_dom_sf"/>
</dbReference>
<dbReference type="GO" id="GO:0006355">
    <property type="term" value="P:regulation of DNA-templated transcription"/>
    <property type="evidence" value="ECO:0007669"/>
    <property type="project" value="InterPro"/>
</dbReference>
<keyword evidence="2" id="KW-0804">Transcription</keyword>
<dbReference type="InterPro" id="IPR027417">
    <property type="entry name" value="P-loop_NTPase"/>
</dbReference>
<feature type="domain" description="Bacterial transcriptional activator" evidence="4">
    <location>
        <begin position="98"/>
        <end position="240"/>
    </location>
</feature>
<dbReference type="CDD" id="cd15831">
    <property type="entry name" value="BTAD"/>
    <property type="match status" value="1"/>
</dbReference>
<proteinExistence type="predicted"/>
<dbReference type="InterPro" id="IPR005158">
    <property type="entry name" value="BTAD"/>
</dbReference>
<dbReference type="SUPFAM" id="SSF48452">
    <property type="entry name" value="TPR-like"/>
    <property type="match status" value="3"/>
</dbReference>
<dbReference type="GO" id="GO:0003677">
    <property type="term" value="F:DNA binding"/>
    <property type="evidence" value="ECO:0007669"/>
    <property type="project" value="UniProtKB-KW"/>
</dbReference>
<dbReference type="InterPro" id="IPR002182">
    <property type="entry name" value="NB-ARC"/>
</dbReference>
<name>A0A2T0MZU0_9ACTN</name>
<evidence type="ECO:0000313" key="6">
    <source>
        <dbReference type="Proteomes" id="UP000238312"/>
    </source>
</evidence>
<evidence type="ECO:0000256" key="3">
    <source>
        <dbReference type="SAM" id="MobiDB-lite"/>
    </source>
</evidence>
<protein>
    <submittedName>
        <fullName evidence="5">DNA-binding SARP family transcriptional activator</fullName>
    </submittedName>
</protein>
<dbReference type="EMBL" id="PVNG01000008">
    <property type="protein sequence ID" value="PRX64879.1"/>
    <property type="molecule type" value="Genomic_DNA"/>
</dbReference>
<dbReference type="PANTHER" id="PTHR35807:SF1">
    <property type="entry name" value="TRANSCRIPTIONAL REGULATOR REDD"/>
    <property type="match status" value="1"/>
</dbReference>
<dbReference type="Gene3D" id="1.10.10.10">
    <property type="entry name" value="Winged helix-like DNA-binding domain superfamily/Winged helix DNA-binding domain"/>
    <property type="match status" value="2"/>
</dbReference>
<dbReference type="SMART" id="SM01043">
    <property type="entry name" value="BTAD"/>
    <property type="match status" value="1"/>
</dbReference>
<evidence type="ECO:0000256" key="1">
    <source>
        <dbReference type="ARBA" id="ARBA00023015"/>
    </source>
</evidence>
<feature type="region of interest" description="Disordered" evidence="3">
    <location>
        <begin position="246"/>
        <end position="266"/>
    </location>
</feature>
<dbReference type="PRINTS" id="PR00364">
    <property type="entry name" value="DISEASERSIST"/>
</dbReference>
<keyword evidence="1" id="KW-0805">Transcription regulation</keyword>
<dbReference type="SUPFAM" id="SSF52540">
    <property type="entry name" value="P-loop containing nucleoside triphosphate hydrolases"/>
    <property type="match status" value="1"/>
</dbReference>
<accession>A0A2T0MZU0</accession>
<keyword evidence="6" id="KW-1185">Reference proteome</keyword>
<dbReference type="InterPro" id="IPR036388">
    <property type="entry name" value="WH-like_DNA-bd_sf"/>
</dbReference>
<dbReference type="InterPro" id="IPR051677">
    <property type="entry name" value="AfsR-DnrI-RedD_regulator"/>
</dbReference>
<dbReference type="InterPro" id="IPR016032">
    <property type="entry name" value="Sig_transdc_resp-reg_C-effctor"/>
</dbReference>
<dbReference type="Gene3D" id="1.25.40.10">
    <property type="entry name" value="Tetratricopeptide repeat domain"/>
    <property type="match status" value="2"/>
</dbReference>
<dbReference type="SMART" id="SM00028">
    <property type="entry name" value="TPR"/>
    <property type="match status" value="4"/>
</dbReference>
<reference evidence="5 6" key="1">
    <citation type="submission" date="2018-03" db="EMBL/GenBank/DDBJ databases">
        <title>Genomic Encyclopedia of Type Strains, Phase III (KMG-III): the genomes of soil and plant-associated and newly described type strains.</title>
        <authorList>
            <person name="Whitman W."/>
        </authorList>
    </citation>
    <scope>NUCLEOTIDE SEQUENCE [LARGE SCALE GENOMIC DNA]</scope>
    <source>
        <strain evidence="5 6">CGMCC 4.7104</strain>
    </source>
</reference>
<gene>
    <name evidence="5" type="ORF">B0I32_108240</name>
</gene>
<dbReference type="Gene3D" id="3.40.50.300">
    <property type="entry name" value="P-loop containing nucleotide triphosphate hydrolases"/>
    <property type="match status" value="1"/>
</dbReference>
<keyword evidence="5" id="KW-0238">DNA-binding</keyword>
<evidence type="ECO:0000256" key="2">
    <source>
        <dbReference type="ARBA" id="ARBA00023163"/>
    </source>
</evidence>
<dbReference type="Pfam" id="PF13424">
    <property type="entry name" value="TPR_12"/>
    <property type="match status" value="2"/>
</dbReference>